<dbReference type="Proteomes" id="UP000494203">
    <property type="component" value="Unassembled WGS sequence"/>
</dbReference>
<keyword evidence="2" id="KW-1185">Reference proteome</keyword>
<evidence type="ECO:0000313" key="1">
    <source>
        <dbReference type="EMBL" id="CAB3894036.1"/>
    </source>
</evidence>
<dbReference type="EMBL" id="CADIKZ010000011">
    <property type="protein sequence ID" value="CAB3894036.1"/>
    <property type="molecule type" value="Genomic_DNA"/>
</dbReference>
<dbReference type="AlphaFoldDB" id="A0A6S7E4C3"/>
<dbReference type="Pfam" id="PF16263">
    <property type="entry name" value="DUF4917"/>
    <property type="match status" value="1"/>
</dbReference>
<sequence>MPDQKIDHNLINWNEIAEKSWKSLLLGNGFSINVWDRFGYKSLYEVAKGDDVENSLDAQSIALFERLNSTNFEEVLRVLFHARLVDEQLGSPQSASIEDLYTSTKNALAAAVNYSHVPHDMRGLPAINLAFRSYNKIFTTNYDLIPYWAIMHEDTWRFKDLFWGDGNTFDPKDTAVNADRCVISYLHGAIHLVELPNGRTKKLTANGLDSLTSLFDLGHPEYFPLFISEGTSEHKLSRIKRNDYLRFSFEKFQALDGSLVVLGQSLHKDYDQHLLDALRDSNLGSIAVGVWPHQAPEEILVYKTRVLAEIGRKEIYFFDSTTHPLGVQELRHQT</sequence>
<name>A0A6S7E4C3_9BURK</name>
<accession>A0A6S7E4C3</accession>
<reference evidence="1 2" key="1">
    <citation type="submission" date="2020-04" db="EMBL/GenBank/DDBJ databases">
        <authorList>
            <person name="De Canck E."/>
        </authorList>
    </citation>
    <scope>NUCLEOTIDE SEQUENCE [LARGE SCALE GENOMIC DNA]</scope>
    <source>
        <strain evidence="1 2">LMG 26788</strain>
    </source>
</reference>
<organism evidence="1 2">
    <name type="scientific">Achromobacter pulmonis</name>
    <dbReference type="NCBI Taxonomy" id="1389932"/>
    <lineage>
        <taxon>Bacteria</taxon>
        <taxon>Pseudomonadati</taxon>
        <taxon>Pseudomonadota</taxon>
        <taxon>Betaproteobacteria</taxon>
        <taxon>Burkholderiales</taxon>
        <taxon>Alcaligenaceae</taxon>
        <taxon>Achromobacter</taxon>
    </lineage>
</organism>
<dbReference type="RefSeq" id="WP_175141462.1">
    <property type="nucleotide sequence ID" value="NZ_CADIKZ010000011.1"/>
</dbReference>
<proteinExistence type="predicted"/>
<evidence type="ECO:0000313" key="2">
    <source>
        <dbReference type="Proteomes" id="UP000494203"/>
    </source>
</evidence>
<evidence type="ECO:0008006" key="3">
    <source>
        <dbReference type="Google" id="ProtNLM"/>
    </source>
</evidence>
<dbReference type="InterPro" id="IPR032581">
    <property type="entry name" value="DUF4917"/>
</dbReference>
<protein>
    <recommendedName>
        <fullName evidence="3">DUF4917 domain-containing protein</fullName>
    </recommendedName>
</protein>
<gene>
    <name evidence="1" type="ORF">LMG26788_03925</name>
</gene>